<dbReference type="EMBL" id="BAAAQM010000026">
    <property type="protein sequence ID" value="GAA1979862.1"/>
    <property type="molecule type" value="Genomic_DNA"/>
</dbReference>
<keyword evidence="2" id="KW-1185">Reference proteome</keyword>
<accession>A0ABN2S4D4</accession>
<dbReference type="InterPro" id="IPR050155">
    <property type="entry name" value="HAD-like_hydrolase_sf"/>
</dbReference>
<reference evidence="1 2" key="1">
    <citation type="journal article" date="2019" name="Int. J. Syst. Evol. Microbiol.">
        <title>The Global Catalogue of Microorganisms (GCM) 10K type strain sequencing project: providing services to taxonomists for standard genome sequencing and annotation.</title>
        <authorList>
            <consortium name="The Broad Institute Genomics Platform"/>
            <consortium name="The Broad Institute Genome Sequencing Center for Infectious Disease"/>
            <person name="Wu L."/>
            <person name="Ma J."/>
        </authorList>
    </citation>
    <scope>NUCLEOTIDE SEQUENCE [LARGE SCALE GENOMIC DNA]</scope>
    <source>
        <strain evidence="1 2">JCM 16013</strain>
    </source>
</reference>
<comment type="caution">
    <text evidence="1">The sequence shown here is derived from an EMBL/GenBank/DDBJ whole genome shotgun (WGS) entry which is preliminary data.</text>
</comment>
<dbReference type="Proteomes" id="UP001499854">
    <property type="component" value="Unassembled WGS sequence"/>
</dbReference>
<dbReference type="InterPro" id="IPR036412">
    <property type="entry name" value="HAD-like_sf"/>
</dbReference>
<dbReference type="Gene3D" id="1.10.150.240">
    <property type="entry name" value="Putative phosphatase, domain 2"/>
    <property type="match status" value="1"/>
</dbReference>
<keyword evidence="1" id="KW-0378">Hydrolase</keyword>
<dbReference type="Gene3D" id="3.40.50.1000">
    <property type="entry name" value="HAD superfamily/HAD-like"/>
    <property type="match status" value="2"/>
</dbReference>
<sequence length="205" mass="21247">MIAASFTVGFDLDMTLIDSRPGVHAVMTELARETGVYIDADAVVGRLGPPLDEELAHWFPAEAIPAVADRYRALYPDFAIKPTPAMPGAAEAYAAVRAAGGRVLVVTAKYGPNAAQHLEHLGLAPDILVGWHWGPKKGEALLEHGATVYVGDHIADIHGARAADAVAVSVATGPVPAAELASAGADVVLADLLGFPAWLDGYLAA</sequence>
<dbReference type="Pfam" id="PF12710">
    <property type="entry name" value="HAD"/>
    <property type="match status" value="1"/>
</dbReference>
<dbReference type="PANTHER" id="PTHR43434:SF1">
    <property type="entry name" value="PHOSPHOGLYCOLATE PHOSPHATASE"/>
    <property type="match status" value="1"/>
</dbReference>
<gene>
    <name evidence="1" type="ORF">GCM10009838_46210</name>
</gene>
<evidence type="ECO:0000313" key="1">
    <source>
        <dbReference type="EMBL" id="GAA1979862.1"/>
    </source>
</evidence>
<dbReference type="GO" id="GO:0016787">
    <property type="term" value="F:hydrolase activity"/>
    <property type="evidence" value="ECO:0007669"/>
    <property type="project" value="UniProtKB-KW"/>
</dbReference>
<name>A0ABN2S4D4_9ACTN</name>
<dbReference type="RefSeq" id="WP_344659168.1">
    <property type="nucleotide sequence ID" value="NZ_BAAAQM010000026.1"/>
</dbReference>
<dbReference type="InterPro" id="IPR023198">
    <property type="entry name" value="PGP-like_dom2"/>
</dbReference>
<evidence type="ECO:0000313" key="2">
    <source>
        <dbReference type="Proteomes" id="UP001499854"/>
    </source>
</evidence>
<organism evidence="1 2">
    <name type="scientific">Catenulispora subtropica</name>
    <dbReference type="NCBI Taxonomy" id="450798"/>
    <lineage>
        <taxon>Bacteria</taxon>
        <taxon>Bacillati</taxon>
        <taxon>Actinomycetota</taxon>
        <taxon>Actinomycetes</taxon>
        <taxon>Catenulisporales</taxon>
        <taxon>Catenulisporaceae</taxon>
        <taxon>Catenulispora</taxon>
    </lineage>
</organism>
<dbReference type="InterPro" id="IPR023214">
    <property type="entry name" value="HAD_sf"/>
</dbReference>
<dbReference type="PANTHER" id="PTHR43434">
    <property type="entry name" value="PHOSPHOGLYCOLATE PHOSPHATASE"/>
    <property type="match status" value="1"/>
</dbReference>
<protein>
    <submittedName>
        <fullName evidence="1">HAD family hydrolase</fullName>
    </submittedName>
</protein>
<proteinExistence type="predicted"/>
<dbReference type="SUPFAM" id="SSF56784">
    <property type="entry name" value="HAD-like"/>
    <property type="match status" value="1"/>
</dbReference>